<organism evidence="8 9">
    <name type="scientific">Bacillus thuringiensis subsp. konkukian (strain 97-27)</name>
    <dbReference type="NCBI Taxonomy" id="281309"/>
    <lineage>
        <taxon>Bacteria</taxon>
        <taxon>Bacillati</taxon>
        <taxon>Bacillota</taxon>
        <taxon>Bacilli</taxon>
        <taxon>Bacillales</taxon>
        <taxon>Bacillaceae</taxon>
        <taxon>Bacillus</taxon>
        <taxon>Bacillus cereus group</taxon>
    </lineage>
</organism>
<dbReference type="Gene3D" id="1.20.1250.20">
    <property type="entry name" value="MFS general substrate transporter like domains"/>
    <property type="match status" value="1"/>
</dbReference>
<evidence type="ECO:0000313" key="8">
    <source>
        <dbReference type="EMBL" id="AAT60500.1"/>
    </source>
</evidence>
<keyword evidence="2" id="KW-0813">Transport</keyword>
<evidence type="ECO:0000256" key="2">
    <source>
        <dbReference type="ARBA" id="ARBA00022448"/>
    </source>
</evidence>
<dbReference type="KEGG" id="btk:BT9727_3374"/>
<keyword evidence="5 7" id="KW-1133">Transmembrane helix</keyword>
<reference evidence="8 9" key="1">
    <citation type="journal article" date="2006" name="J. Bacteriol.">
        <title>Pathogenomic sequence analysis of Bacillus cereus and Bacillus thuringiensis isolates closely related to Bacillus anthracis.</title>
        <authorList>
            <person name="Han C.S."/>
            <person name="Xie G."/>
            <person name="Challacombe J.F."/>
            <person name="Altherr M.R."/>
            <person name="Bhotika S.S."/>
            <person name="Brown N."/>
            <person name="Bruce D."/>
            <person name="Campbell C.S."/>
            <person name="Campbell M.L."/>
            <person name="Chen J."/>
            <person name="Chertkov O."/>
            <person name="Cleland C."/>
            <person name="Dimitrijevic M."/>
            <person name="Doggett N.A."/>
            <person name="Fawcett J.J."/>
            <person name="Glavina T."/>
            <person name="Goodwin L.A."/>
            <person name="Green L.D."/>
            <person name="Hill K.K."/>
            <person name="Hitchcock P."/>
            <person name="Jackson P.J."/>
            <person name="Keim P."/>
            <person name="Kewalramani A.R."/>
            <person name="Longmire J."/>
            <person name="Lucas S."/>
            <person name="Malfatti S."/>
            <person name="McMurry K."/>
            <person name="Meincke L.J."/>
            <person name="Misra M."/>
            <person name="Moseman B.L."/>
            <person name="Mundt M."/>
            <person name="Munk A.C."/>
            <person name="Okinaka R.T."/>
            <person name="Parson-Quintana B."/>
            <person name="Reilly L.P."/>
            <person name="Richardson P."/>
            <person name="Robinson D.L."/>
            <person name="Rubin E."/>
            <person name="Saunders E."/>
            <person name="Tapia R."/>
            <person name="Tesmer J.G."/>
            <person name="Thayer N."/>
            <person name="Thompson L.S."/>
            <person name="Tice H."/>
            <person name="Ticknor L.O."/>
            <person name="Wills P.L."/>
            <person name="Brettin T.S."/>
            <person name="Gilna P."/>
        </authorList>
    </citation>
    <scope>NUCLEOTIDE SEQUENCE [LARGE SCALE GENOMIC DNA]</scope>
    <source>
        <strain evidence="8 9">97-27</strain>
    </source>
</reference>
<keyword evidence="3" id="KW-1003">Cell membrane</keyword>
<evidence type="ECO:0000256" key="7">
    <source>
        <dbReference type="SAM" id="Phobius"/>
    </source>
</evidence>
<evidence type="ECO:0000256" key="4">
    <source>
        <dbReference type="ARBA" id="ARBA00022692"/>
    </source>
</evidence>
<evidence type="ECO:0000256" key="3">
    <source>
        <dbReference type="ARBA" id="ARBA00022475"/>
    </source>
</evidence>
<keyword evidence="6 7" id="KW-0472">Membrane</keyword>
<dbReference type="PATRIC" id="fig|281309.8.peg.3600"/>
<evidence type="ECO:0000256" key="1">
    <source>
        <dbReference type="ARBA" id="ARBA00004651"/>
    </source>
</evidence>
<comment type="subcellular location">
    <subcellularLocation>
        <location evidence="1">Cell membrane</location>
        <topology evidence="1">Multi-pass membrane protein</topology>
    </subcellularLocation>
</comment>
<dbReference type="HOGENOM" id="CLU_2420950_0_0_9"/>
<feature type="transmembrane region" description="Helical" evidence="7">
    <location>
        <begin position="21"/>
        <end position="39"/>
    </location>
</feature>
<dbReference type="EMBL" id="AE017355">
    <property type="protein sequence ID" value="AAT60500.1"/>
    <property type="molecule type" value="Genomic_DNA"/>
</dbReference>
<dbReference type="GO" id="GO:0005886">
    <property type="term" value="C:plasma membrane"/>
    <property type="evidence" value="ECO:0007669"/>
    <property type="project" value="UniProtKB-SubCell"/>
</dbReference>
<evidence type="ECO:0000313" key="9">
    <source>
        <dbReference type="Proteomes" id="UP000001301"/>
    </source>
</evidence>
<evidence type="ECO:0008006" key="10">
    <source>
        <dbReference type="Google" id="ProtNLM"/>
    </source>
</evidence>
<keyword evidence="4 7" id="KW-0812">Transmembrane</keyword>
<protein>
    <recommendedName>
        <fullName evidence="10">MFS transporter</fullName>
    </recommendedName>
</protein>
<dbReference type="AlphaFoldDB" id="Q6HFI0"/>
<name>Q6HFI0_BACHK</name>
<proteinExistence type="predicted"/>
<evidence type="ECO:0000256" key="6">
    <source>
        <dbReference type="ARBA" id="ARBA00023136"/>
    </source>
</evidence>
<dbReference type="Proteomes" id="UP000001301">
    <property type="component" value="Chromosome"/>
</dbReference>
<dbReference type="InterPro" id="IPR036259">
    <property type="entry name" value="MFS_trans_sf"/>
</dbReference>
<sequence>MFSMTDVFIDDIAVSHLKGTYFGAMGFSGIGAVIGPWFGGVLLDYYGYQNGFVVFSALAIFSTVAFPVLLVTKGLLKKDMTEILIWKYMRNKISPSR</sequence>
<accession>Q6HFI0</accession>
<gene>
    <name evidence="8" type="ordered locus">BT9727_3374</name>
</gene>
<dbReference type="SUPFAM" id="SSF103473">
    <property type="entry name" value="MFS general substrate transporter"/>
    <property type="match status" value="1"/>
</dbReference>
<dbReference type="PANTHER" id="PTHR43414:SF1">
    <property type="entry name" value="PEPTIDE PERMEASE"/>
    <property type="match status" value="1"/>
</dbReference>
<dbReference type="PANTHER" id="PTHR43414">
    <property type="entry name" value="MULTIDRUG RESISTANCE PROTEIN MDTG"/>
    <property type="match status" value="1"/>
</dbReference>
<evidence type="ECO:0000256" key="5">
    <source>
        <dbReference type="ARBA" id="ARBA00022989"/>
    </source>
</evidence>
<feature type="transmembrane region" description="Helical" evidence="7">
    <location>
        <begin position="51"/>
        <end position="71"/>
    </location>
</feature>